<dbReference type="AlphaFoldDB" id="A0A9P3FLG9"/>
<reference evidence="2 3" key="1">
    <citation type="submission" date="2021-01" db="EMBL/GenBank/DDBJ databases">
        <title>Cercospora kikuchii MAFF 305040 whole genome shotgun sequence.</title>
        <authorList>
            <person name="Kashiwa T."/>
            <person name="Suzuki T."/>
        </authorList>
    </citation>
    <scope>NUCLEOTIDE SEQUENCE [LARGE SCALE GENOMIC DNA]</scope>
    <source>
        <strain evidence="2 3">MAFF 305040</strain>
    </source>
</reference>
<proteinExistence type="predicted"/>
<protein>
    <submittedName>
        <fullName evidence="2">Uncharacterized protein</fullName>
    </submittedName>
</protein>
<feature type="chain" id="PRO_5040454796" evidence="1">
    <location>
        <begin position="19"/>
        <end position="235"/>
    </location>
</feature>
<evidence type="ECO:0000313" key="2">
    <source>
        <dbReference type="EMBL" id="GIZ49130.1"/>
    </source>
</evidence>
<name>A0A9P3FLG9_9PEZI</name>
<organism evidence="2 3">
    <name type="scientific">Cercospora kikuchii</name>
    <dbReference type="NCBI Taxonomy" id="84275"/>
    <lineage>
        <taxon>Eukaryota</taxon>
        <taxon>Fungi</taxon>
        <taxon>Dikarya</taxon>
        <taxon>Ascomycota</taxon>
        <taxon>Pezizomycotina</taxon>
        <taxon>Dothideomycetes</taxon>
        <taxon>Dothideomycetidae</taxon>
        <taxon>Mycosphaerellales</taxon>
        <taxon>Mycosphaerellaceae</taxon>
        <taxon>Cercospora</taxon>
    </lineage>
</organism>
<sequence>MALHSLFWIFSLLLTCHAQNNQLRGQNLTVSFGPDNGAECPNTEDPASLTFSTGSIPLGDICYNLDEVFSPLNTLNASGYHDYSGILWSASNTPIQYSLTNPSAYSTNTNYSRIRYSQTNATGNGEQGEGEYAALRLYVYGGRECSKLPPLAGQDAMELPIYDWTCQSGAAGGDCRILPYAIQSFAVQNVFQNGQPEGECREFEVLGGESDARRESVSSWLVGFGLVVAMVAGFL</sequence>
<keyword evidence="3" id="KW-1185">Reference proteome</keyword>
<dbReference type="OrthoDB" id="3878372at2759"/>
<evidence type="ECO:0000313" key="3">
    <source>
        <dbReference type="Proteomes" id="UP000825890"/>
    </source>
</evidence>
<dbReference type="EMBL" id="BOLY01000009">
    <property type="protein sequence ID" value="GIZ49130.1"/>
    <property type="molecule type" value="Genomic_DNA"/>
</dbReference>
<accession>A0A9P3FLG9</accession>
<dbReference type="GeneID" id="68297742"/>
<keyword evidence="1" id="KW-0732">Signal</keyword>
<comment type="caution">
    <text evidence="2">The sequence shown here is derived from an EMBL/GenBank/DDBJ whole genome shotgun (WGS) entry which is preliminary data.</text>
</comment>
<dbReference type="RefSeq" id="XP_044663617.1">
    <property type="nucleotide sequence ID" value="XM_044807682.1"/>
</dbReference>
<gene>
    <name evidence="2" type="ORF">CKM354_001216700</name>
</gene>
<feature type="signal peptide" evidence="1">
    <location>
        <begin position="1"/>
        <end position="18"/>
    </location>
</feature>
<dbReference type="Proteomes" id="UP000825890">
    <property type="component" value="Unassembled WGS sequence"/>
</dbReference>
<evidence type="ECO:0000256" key="1">
    <source>
        <dbReference type="SAM" id="SignalP"/>
    </source>
</evidence>